<protein>
    <recommendedName>
        <fullName evidence="1">Limonene-1,2-epoxide hydrolase domain-containing protein</fullName>
    </recommendedName>
</protein>
<dbReference type="InterPro" id="IPR013100">
    <property type="entry name" value="LEH"/>
</dbReference>
<dbReference type="AlphaFoldDB" id="X1EEI2"/>
<name>X1EEI2_9ZZZZ</name>
<dbReference type="Pfam" id="PF07858">
    <property type="entry name" value="LEH"/>
    <property type="match status" value="1"/>
</dbReference>
<dbReference type="Gene3D" id="3.10.450.50">
    <property type="match status" value="1"/>
</dbReference>
<dbReference type="EMBL" id="BART01034718">
    <property type="protein sequence ID" value="GAH07083.1"/>
    <property type="molecule type" value="Genomic_DNA"/>
</dbReference>
<evidence type="ECO:0000259" key="1">
    <source>
        <dbReference type="Pfam" id="PF07858"/>
    </source>
</evidence>
<proteinExistence type="predicted"/>
<accession>X1EEI2</accession>
<feature type="domain" description="Limonene-1,2-epoxide hydrolase" evidence="1">
    <location>
        <begin position="29"/>
        <end position="85"/>
    </location>
</feature>
<gene>
    <name evidence="2" type="ORF">S01H4_59248</name>
</gene>
<reference evidence="2" key="1">
    <citation type="journal article" date="2014" name="Front. Microbiol.">
        <title>High frequency of phylogenetically diverse reductive dehalogenase-homologous genes in deep subseafloor sedimentary metagenomes.</title>
        <authorList>
            <person name="Kawai M."/>
            <person name="Futagami T."/>
            <person name="Toyoda A."/>
            <person name="Takaki Y."/>
            <person name="Nishi S."/>
            <person name="Hori S."/>
            <person name="Arai W."/>
            <person name="Tsubouchi T."/>
            <person name="Morono Y."/>
            <person name="Uchiyama I."/>
            <person name="Ito T."/>
            <person name="Fujiyama A."/>
            <person name="Inagaki F."/>
            <person name="Takami H."/>
        </authorList>
    </citation>
    <scope>NUCLEOTIDE SEQUENCE</scope>
    <source>
        <strain evidence="2">Expedition CK06-06</strain>
    </source>
</reference>
<comment type="caution">
    <text evidence="2">The sequence shown here is derived from an EMBL/GenBank/DDBJ whole genome shotgun (WGS) entry which is preliminary data.</text>
</comment>
<evidence type="ECO:0000313" key="2">
    <source>
        <dbReference type="EMBL" id="GAH07083.1"/>
    </source>
</evidence>
<sequence length="87" mass="9615">MPADPVSGHEALTGFIGAFLAGWDKTDWEIINLLVDGDVIVVERMDRTIAGGKSVDLPCCGVFEMRNGKIAVWRDYFDMTTYINAMS</sequence>
<dbReference type="SUPFAM" id="SSF54427">
    <property type="entry name" value="NTF2-like"/>
    <property type="match status" value="1"/>
</dbReference>
<dbReference type="InterPro" id="IPR032710">
    <property type="entry name" value="NTF2-like_dom_sf"/>
</dbReference>
<organism evidence="2">
    <name type="scientific">marine sediment metagenome</name>
    <dbReference type="NCBI Taxonomy" id="412755"/>
    <lineage>
        <taxon>unclassified sequences</taxon>
        <taxon>metagenomes</taxon>
        <taxon>ecological metagenomes</taxon>
    </lineage>
</organism>